<gene>
    <name evidence="1" type="ORF">HAX54_034952</name>
</gene>
<dbReference type="PANTHER" id="PTHR36030:SF1">
    <property type="entry name" value="CALMODULIN-BINDING DOMAIN-CONTAINING PROTEIN"/>
    <property type="match status" value="1"/>
</dbReference>
<name>A0ABS8VFT9_DATST</name>
<evidence type="ECO:0000313" key="2">
    <source>
        <dbReference type="Proteomes" id="UP000823775"/>
    </source>
</evidence>
<keyword evidence="2" id="KW-1185">Reference proteome</keyword>
<organism evidence="1 2">
    <name type="scientific">Datura stramonium</name>
    <name type="common">Jimsonweed</name>
    <name type="synonym">Common thornapple</name>
    <dbReference type="NCBI Taxonomy" id="4076"/>
    <lineage>
        <taxon>Eukaryota</taxon>
        <taxon>Viridiplantae</taxon>
        <taxon>Streptophyta</taxon>
        <taxon>Embryophyta</taxon>
        <taxon>Tracheophyta</taxon>
        <taxon>Spermatophyta</taxon>
        <taxon>Magnoliopsida</taxon>
        <taxon>eudicotyledons</taxon>
        <taxon>Gunneridae</taxon>
        <taxon>Pentapetalae</taxon>
        <taxon>asterids</taxon>
        <taxon>lamiids</taxon>
        <taxon>Solanales</taxon>
        <taxon>Solanaceae</taxon>
        <taxon>Solanoideae</taxon>
        <taxon>Datureae</taxon>
        <taxon>Datura</taxon>
    </lineage>
</organism>
<protein>
    <submittedName>
        <fullName evidence="1">Uncharacterized protein</fullName>
    </submittedName>
</protein>
<accession>A0ABS8VFT9</accession>
<proteinExistence type="predicted"/>
<reference evidence="1 2" key="1">
    <citation type="journal article" date="2021" name="BMC Genomics">
        <title>Datura genome reveals duplications of psychoactive alkaloid biosynthetic genes and high mutation rate following tissue culture.</title>
        <authorList>
            <person name="Rajewski A."/>
            <person name="Carter-House D."/>
            <person name="Stajich J."/>
            <person name="Litt A."/>
        </authorList>
    </citation>
    <scope>NUCLEOTIDE SEQUENCE [LARGE SCALE GENOMIC DNA]</scope>
    <source>
        <strain evidence="1">AR-01</strain>
    </source>
</reference>
<dbReference type="PANTHER" id="PTHR36030">
    <property type="entry name" value="CALMODULIN-BINDING DOMAIN-CONTAINING PROTEIN"/>
    <property type="match status" value="1"/>
</dbReference>
<sequence length="90" mass="10039">MTTKFALSFGKTAQNDKVEPKPKVIFIKPAANLFVRPAETKAYGGGGDKNVDAKATSYISQVKERLRLEEMSMRHAGNKNITVPILHSYW</sequence>
<dbReference type="Proteomes" id="UP000823775">
    <property type="component" value="Unassembled WGS sequence"/>
</dbReference>
<dbReference type="EMBL" id="JACEIK010004538">
    <property type="protein sequence ID" value="MCD9645767.1"/>
    <property type="molecule type" value="Genomic_DNA"/>
</dbReference>
<comment type="caution">
    <text evidence="1">The sequence shown here is derived from an EMBL/GenBank/DDBJ whole genome shotgun (WGS) entry which is preliminary data.</text>
</comment>
<evidence type="ECO:0000313" key="1">
    <source>
        <dbReference type="EMBL" id="MCD9645767.1"/>
    </source>
</evidence>